<gene>
    <name evidence="2" type="ORF">FPRO_08553</name>
</gene>
<feature type="compositionally biased region" description="Basic and acidic residues" evidence="1">
    <location>
        <begin position="1"/>
        <end position="10"/>
    </location>
</feature>
<evidence type="ECO:0000313" key="2">
    <source>
        <dbReference type="EMBL" id="CZR47179.1"/>
    </source>
</evidence>
<evidence type="ECO:0000313" key="3">
    <source>
        <dbReference type="Proteomes" id="UP000183971"/>
    </source>
</evidence>
<dbReference type="AlphaFoldDB" id="A0A1L7W3G5"/>
<feature type="compositionally biased region" description="Pro residues" evidence="1">
    <location>
        <begin position="35"/>
        <end position="45"/>
    </location>
</feature>
<feature type="region of interest" description="Disordered" evidence="1">
    <location>
        <begin position="1"/>
        <end position="48"/>
    </location>
</feature>
<accession>A0A1L7W3G5</accession>
<dbReference type="Proteomes" id="UP000183971">
    <property type="component" value="Unassembled WGS sequence"/>
</dbReference>
<evidence type="ECO:0000256" key="1">
    <source>
        <dbReference type="SAM" id="MobiDB-lite"/>
    </source>
</evidence>
<organism evidence="2 3">
    <name type="scientific">Fusarium proliferatum (strain ET1)</name>
    <name type="common">Orchid endophyte fungus</name>
    <dbReference type="NCBI Taxonomy" id="1227346"/>
    <lineage>
        <taxon>Eukaryota</taxon>
        <taxon>Fungi</taxon>
        <taxon>Dikarya</taxon>
        <taxon>Ascomycota</taxon>
        <taxon>Pezizomycotina</taxon>
        <taxon>Sordariomycetes</taxon>
        <taxon>Hypocreomycetidae</taxon>
        <taxon>Hypocreales</taxon>
        <taxon>Nectriaceae</taxon>
        <taxon>Fusarium</taxon>
        <taxon>Fusarium fujikuroi species complex</taxon>
    </lineage>
</organism>
<dbReference type="GeneID" id="42053430"/>
<feature type="compositionally biased region" description="Basic and acidic residues" evidence="1">
    <location>
        <begin position="293"/>
        <end position="305"/>
    </location>
</feature>
<dbReference type="RefSeq" id="XP_031087713.1">
    <property type="nucleotide sequence ID" value="XM_031222233.1"/>
</dbReference>
<sequence length="441" mass="48479">MANRNEKENGEQQGESSKSAAASSQKDIQTTPDRVPYPFPTPSPPTITRAMQNHKRMVYHQLKANLISTEDQERSVSEFFVSAPNASEQAAIARISAFFGQAPDSRPRYVFYDTIRSEDNDDNIRALIRKGLRSGRITDHDLREFVTERMVPLGDAGLTSSLALICIQNYLFECMVPFFYTIVGPDGSDPGPDATRIMARRDTTGLVNFDEASSKHGSKTTNASRDGSQAGSMVDCPVHKNEKSFEGKVEAKVAEPDQPQKYLTVPKFIHATCGKSQAQKKVGHIPPVSGVLSEEKPDEGEHDKSPVSGEPSENVDEGDGHRSPVGGEPSDETADEDDGQGSHAPETPQLDDLNDQDTDPTSCGSENRSDTNGELDFAAYEQTTLALYEAAVQRSSLVRQRSRNQQQLATLKITQCNELDQLVTDLKSLAKQIREKMDQMV</sequence>
<dbReference type="VEuPathDB" id="FungiDB:FPRO_08553"/>
<protein>
    <submittedName>
        <fullName evidence="2">Uncharacterized protein</fullName>
    </submittedName>
</protein>
<feature type="compositionally biased region" description="Polar residues" evidence="1">
    <location>
        <begin position="219"/>
        <end position="231"/>
    </location>
</feature>
<reference evidence="3" key="1">
    <citation type="journal article" date="2016" name="Genome Biol. Evol.">
        <title>Comparative 'omics' of the Fusarium fujikuroi species complex highlights differences in genetic potential and metabolite synthesis.</title>
        <authorList>
            <person name="Niehaus E.-M."/>
            <person name="Muensterkoetter M."/>
            <person name="Proctor R.H."/>
            <person name="Brown D.W."/>
            <person name="Sharon A."/>
            <person name="Idan Y."/>
            <person name="Oren-Young L."/>
            <person name="Sieber C.M."/>
            <person name="Novak O."/>
            <person name="Pencik A."/>
            <person name="Tarkowska D."/>
            <person name="Hromadova K."/>
            <person name="Freeman S."/>
            <person name="Maymon M."/>
            <person name="Elazar M."/>
            <person name="Youssef S.A."/>
            <person name="El-Shabrawy E.S.M."/>
            <person name="Shalaby A.B.A."/>
            <person name="Houterman P."/>
            <person name="Brock N.L."/>
            <person name="Burkhardt I."/>
            <person name="Tsavkelova E.A."/>
            <person name="Dickschat J.S."/>
            <person name="Galuszka P."/>
            <person name="Gueldener U."/>
            <person name="Tudzynski B."/>
        </authorList>
    </citation>
    <scope>NUCLEOTIDE SEQUENCE [LARGE SCALE GENOMIC DNA]</scope>
    <source>
        <strain evidence="3">ET1</strain>
    </source>
</reference>
<name>A0A1L7W3G5_FUSPR</name>
<keyword evidence="3" id="KW-1185">Reference proteome</keyword>
<feature type="region of interest" description="Disordered" evidence="1">
    <location>
        <begin position="209"/>
        <end position="235"/>
    </location>
</feature>
<feature type="compositionally biased region" description="Acidic residues" evidence="1">
    <location>
        <begin position="329"/>
        <end position="339"/>
    </location>
</feature>
<feature type="compositionally biased region" description="Polar residues" evidence="1">
    <location>
        <begin position="359"/>
        <end position="372"/>
    </location>
</feature>
<feature type="region of interest" description="Disordered" evidence="1">
    <location>
        <begin position="274"/>
        <end position="373"/>
    </location>
</feature>
<comment type="caution">
    <text evidence="2">The sequence shown here is derived from an EMBL/GenBank/DDBJ whole genome shotgun (WGS) entry which is preliminary data.</text>
</comment>
<dbReference type="EMBL" id="FJOF01000011">
    <property type="protein sequence ID" value="CZR47179.1"/>
    <property type="molecule type" value="Genomic_DNA"/>
</dbReference>
<proteinExistence type="predicted"/>